<dbReference type="Proteomes" id="UP000708208">
    <property type="component" value="Unassembled WGS sequence"/>
</dbReference>
<keyword evidence="1" id="KW-1133">Transmembrane helix</keyword>
<feature type="transmembrane region" description="Helical" evidence="1">
    <location>
        <begin position="12"/>
        <end position="31"/>
    </location>
</feature>
<sequence length="187" mass="21455">MHCRQIWTREIFSLRKATLFIISFNLIIFFAQSENILVLCPLSSKSHKNVIQPLISSLAKAGHTLTVVSAYTPKKQRLNIREITPINGFDYLPDFNPFKERQFGYFYFYLKGFQHFYNACEEIHRNEEFLELKDQRFDLVIIDAIINGCMQGLIYTLGVPFISYSSLPAPNFVTETVGRGGGASRGN</sequence>
<comment type="caution">
    <text evidence="2">The sequence shown here is derived from an EMBL/GenBank/DDBJ whole genome shotgun (WGS) entry which is preliminary data.</text>
</comment>
<keyword evidence="1" id="KW-0812">Transmembrane</keyword>
<organism evidence="2 3">
    <name type="scientific">Allacma fusca</name>
    <dbReference type="NCBI Taxonomy" id="39272"/>
    <lineage>
        <taxon>Eukaryota</taxon>
        <taxon>Metazoa</taxon>
        <taxon>Ecdysozoa</taxon>
        <taxon>Arthropoda</taxon>
        <taxon>Hexapoda</taxon>
        <taxon>Collembola</taxon>
        <taxon>Symphypleona</taxon>
        <taxon>Sminthuridae</taxon>
        <taxon>Allacma</taxon>
    </lineage>
</organism>
<dbReference type="EMBL" id="CAJVCH010145642">
    <property type="protein sequence ID" value="CAG7727239.1"/>
    <property type="molecule type" value="Genomic_DNA"/>
</dbReference>
<accession>A0A8J2JZY8</accession>
<evidence type="ECO:0000256" key="1">
    <source>
        <dbReference type="SAM" id="Phobius"/>
    </source>
</evidence>
<reference evidence="2" key="1">
    <citation type="submission" date="2021-06" db="EMBL/GenBank/DDBJ databases">
        <authorList>
            <person name="Hodson N. C."/>
            <person name="Mongue J. A."/>
            <person name="Jaron S. K."/>
        </authorList>
    </citation>
    <scope>NUCLEOTIDE SEQUENCE</scope>
</reference>
<proteinExistence type="predicted"/>
<gene>
    <name evidence="2" type="ORF">AFUS01_LOCUS16091</name>
</gene>
<dbReference type="AlphaFoldDB" id="A0A8J2JZY8"/>
<dbReference type="OrthoDB" id="5835829at2759"/>
<evidence type="ECO:0000313" key="3">
    <source>
        <dbReference type="Proteomes" id="UP000708208"/>
    </source>
</evidence>
<name>A0A8J2JZY8_9HEXA</name>
<keyword evidence="1" id="KW-0472">Membrane</keyword>
<evidence type="ECO:0008006" key="4">
    <source>
        <dbReference type="Google" id="ProtNLM"/>
    </source>
</evidence>
<protein>
    <recommendedName>
        <fullName evidence="4">Glucuronosyltransferase</fullName>
    </recommendedName>
</protein>
<keyword evidence="3" id="KW-1185">Reference proteome</keyword>
<evidence type="ECO:0000313" key="2">
    <source>
        <dbReference type="EMBL" id="CAG7727239.1"/>
    </source>
</evidence>